<keyword evidence="2 5" id="KW-0812">Transmembrane</keyword>
<feature type="transmembrane region" description="Helical" evidence="5">
    <location>
        <begin position="308"/>
        <end position="327"/>
    </location>
</feature>
<feature type="transmembrane region" description="Helical" evidence="5">
    <location>
        <begin position="410"/>
        <end position="433"/>
    </location>
</feature>
<keyword evidence="3 5" id="KW-1133">Transmembrane helix</keyword>
<feature type="transmembrane region" description="Helical" evidence="5">
    <location>
        <begin position="125"/>
        <end position="147"/>
    </location>
</feature>
<feature type="transmembrane region" description="Helical" evidence="5">
    <location>
        <begin position="36"/>
        <end position="54"/>
    </location>
</feature>
<feature type="domain" description="Cation/H+ exchanger transmembrane" evidence="6">
    <location>
        <begin position="196"/>
        <end position="432"/>
    </location>
</feature>
<feature type="transmembrane region" description="Helical" evidence="5">
    <location>
        <begin position="374"/>
        <end position="395"/>
    </location>
</feature>
<feature type="transmembrane region" description="Helical" evidence="5">
    <location>
        <begin position="216"/>
        <end position="237"/>
    </location>
</feature>
<accession>A0ABR2W3I9</accession>
<feature type="transmembrane region" description="Helical" evidence="5">
    <location>
        <begin position="6"/>
        <end position="27"/>
    </location>
</feature>
<keyword evidence="4 5" id="KW-0472">Membrane</keyword>
<evidence type="ECO:0000256" key="4">
    <source>
        <dbReference type="ARBA" id="ARBA00023136"/>
    </source>
</evidence>
<dbReference type="InterPro" id="IPR004712">
    <property type="entry name" value="Na+/H+_antiporter_fungi"/>
</dbReference>
<evidence type="ECO:0000313" key="8">
    <source>
        <dbReference type="Proteomes" id="UP001479436"/>
    </source>
</evidence>
<feature type="transmembrane region" description="Helical" evidence="5">
    <location>
        <begin position="186"/>
        <end position="204"/>
    </location>
</feature>
<keyword evidence="8" id="KW-1185">Reference proteome</keyword>
<evidence type="ECO:0000256" key="5">
    <source>
        <dbReference type="SAM" id="Phobius"/>
    </source>
</evidence>
<evidence type="ECO:0000313" key="7">
    <source>
        <dbReference type="EMBL" id="KAK9718847.1"/>
    </source>
</evidence>
<dbReference type="PANTHER" id="PTHR31382">
    <property type="entry name" value="NA(+)/H(+) ANTIPORTER"/>
    <property type="match status" value="1"/>
</dbReference>
<dbReference type="EMBL" id="JASJQH010007071">
    <property type="protein sequence ID" value="KAK9718847.1"/>
    <property type="molecule type" value="Genomic_DNA"/>
</dbReference>
<comment type="subcellular location">
    <subcellularLocation>
        <location evidence="1">Membrane</location>
        <topology evidence="1">Multi-pass membrane protein</topology>
    </subcellularLocation>
</comment>
<gene>
    <name evidence="7" type="ORF">K7432_005160</name>
</gene>
<evidence type="ECO:0000256" key="1">
    <source>
        <dbReference type="ARBA" id="ARBA00004141"/>
    </source>
</evidence>
<feature type="transmembrane region" description="Helical" evidence="5">
    <location>
        <begin position="98"/>
        <end position="119"/>
    </location>
</feature>
<feature type="transmembrane region" description="Helical" evidence="5">
    <location>
        <begin position="66"/>
        <end position="86"/>
    </location>
</feature>
<comment type="caution">
    <text evidence="7">The sequence shown here is derived from an EMBL/GenBank/DDBJ whole genome shotgun (WGS) entry which is preliminary data.</text>
</comment>
<feature type="transmembrane region" description="Helical" evidence="5">
    <location>
        <begin position="257"/>
        <end position="274"/>
    </location>
</feature>
<sequence>MVLNPANVIPAVMGGFILLFGLVSMFVKERLFLSEALVATIFGIIIGPIGLNLVDPTTWSAHPNTFTLEFARIVIALQVMAAGVNLPKKYILREWKSFVIFLFPVMTVMWLVGAAVFYWLLPLTFLESLLLAACITPTDPILANSIVKGAFAERYVPVHLRDIIAAESGANDGNSRDQWYSYCLKLTYYSGLGFPFLFFAFLMIRSNSAGEAIGQWFATIWGYQIALSIVIGFIAGFAARRLLHLCESKHLIDKESFLVFSIALAIFLMGTVTVIHSDDLLAVFVAGTTFTWDAWFRKHTKEAHLQEVIDMMFNVSFFAYFGSIIPWSSFESPALNLSVLRLIGITSLVLIFRRLPIVLLLSRFIPAVKNYREAIFAGWFGPVGVGSLFYCMVSLEEMKEAGPKGYITEIIFPVISFLVLSSVVVHGITIPLFHLGTIGTRTLTTSNTIASIVNRLPVIRPGQEIVIARTPAPSLMLHNEGSQNTLCSKTTISKPPGYDTNEKNNVDNEKPIVGKVVSVREYDENTTSTHLKPNRRSLVVIEHMTDVEEGKEAEEEIYEESLRSCHTTSEVPRGQEYVPPAEQITILMDNSKAKS</sequence>
<dbReference type="InterPro" id="IPR006153">
    <property type="entry name" value="Cation/H_exchanger_TM"/>
</dbReference>
<name>A0ABR2W3I9_9FUNG</name>
<evidence type="ECO:0000256" key="3">
    <source>
        <dbReference type="ARBA" id="ARBA00022989"/>
    </source>
</evidence>
<proteinExistence type="predicted"/>
<dbReference type="Pfam" id="PF00999">
    <property type="entry name" value="Na_H_Exchanger"/>
    <property type="match status" value="2"/>
</dbReference>
<evidence type="ECO:0000256" key="2">
    <source>
        <dbReference type="ARBA" id="ARBA00022692"/>
    </source>
</evidence>
<feature type="transmembrane region" description="Helical" evidence="5">
    <location>
        <begin position="339"/>
        <end position="362"/>
    </location>
</feature>
<dbReference type="PANTHER" id="PTHR31382:SF1">
    <property type="entry name" value="SODIUM ION_PROTON EXCHANGER (EUROFUNG)"/>
    <property type="match status" value="1"/>
</dbReference>
<organism evidence="7 8">
    <name type="scientific">Basidiobolus ranarum</name>
    <dbReference type="NCBI Taxonomy" id="34480"/>
    <lineage>
        <taxon>Eukaryota</taxon>
        <taxon>Fungi</taxon>
        <taxon>Fungi incertae sedis</taxon>
        <taxon>Zoopagomycota</taxon>
        <taxon>Entomophthoromycotina</taxon>
        <taxon>Basidiobolomycetes</taxon>
        <taxon>Basidiobolales</taxon>
        <taxon>Basidiobolaceae</taxon>
        <taxon>Basidiobolus</taxon>
    </lineage>
</organism>
<evidence type="ECO:0000259" key="6">
    <source>
        <dbReference type="Pfam" id="PF00999"/>
    </source>
</evidence>
<reference evidence="7 8" key="1">
    <citation type="submission" date="2023-04" db="EMBL/GenBank/DDBJ databases">
        <title>Genome of Basidiobolus ranarum AG-B5.</title>
        <authorList>
            <person name="Stajich J.E."/>
            <person name="Carter-House D."/>
            <person name="Gryganskyi A."/>
        </authorList>
    </citation>
    <scope>NUCLEOTIDE SEQUENCE [LARGE SCALE GENOMIC DNA]</scope>
    <source>
        <strain evidence="7 8">AG-B5</strain>
    </source>
</reference>
<dbReference type="Proteomes" id="UP001479436">
    <property type="component" value="Unassembled WGS sequence"/>
</dbReference>
<protein>
    <recommendedName>
        <fullName evidence="6">Cation/H+ exchanger transmembrane domain-containing protein</fullName>
    </recommendedName>
</protein>
<feature type="domain" description="Cation/H+ exchanger transmembrane" evidence="6">
    <location>
        <begin position="19"/>
        <end position="173"/>
    </location>
</feature>